<gene>
    <name evidence="1" type="ORF">QQF73_11585</name>
</gene>
<comment type="caution">
    <text evidence="1">The sequence shown here is derived from an EMBL/GenBank/DDBJ whole genome shotgun (WGS) entry which is preliminary data.</text>
</comment>
<protein>
    <submittedName>
        <fullName evidence="1">Uncharacterized protein</fullName>
    </submittedName>
</protein>
<sequence>MRQIKVKILPGMGSADGKWEIVNFDDFLVHYSPRLAMSVSSIKQFPPLHILNEELLSGGTDQGMSGGCYWKPFELTEQEYEDIREEMLTSPSHDLEYDPGLEDRKTINKWCGAVLSRHNPRNRSAT</sequence>
<dbReference type="RefSeq" id="WP_285368265.1">
    <property type="nucleotide sequence ID" value="NZ_JASSQD010000001.1"/>
</dbReference>
<proteinExistence type="predicted"/>
<evidence type="ECO:0000313" key="1">
    <source>
        <dbReference type="EMBL" id="MDK9558263.1"/>
    </source>
</evidence>
<keyword evidence="2" id="KW-1185">Reference proteome</keyword>
<accession>A0ABT7HD27</accession>
<name>A0ABT7HD27_9GAMM</name>
<dbReference type="Proteomes" id="UP001223547">
    <property type="component" value="Unassembled WGS sequence"/>
</dbReference>
<reference evidence="1 2" key="1">
    <citation type="submission" date="2023-05" db="EMBL/GenBank/DDBJ databases">
        <title>Marinobacter albus sp. nov., a marine bacterium isolated from sand in a coastal intertidal zone of huludao.</title>
        <authorList>
            <person name="Deng T."/>
        </authorList>
    </citation>
    <scope>NUCLEOTIDE SEQUENCE [LARGE SCALE GENOMIC DNA]</scope>
    <source>
        <strain evidence="1 2">M216</strain>
    </source>
</reference>
<organism evidence="1 2">
    <name type="scientific">Marinobacter albus</name>
    <dbReference type="NCBI Taxonomy" id="3030833"/>
    <lineage>
        <taxon>Bacteria</taxon>
        <taxon>Pseudomonadati</taxon>
        <taxon>Pseudomonadota</taxon>
        <taxon>Gammaproteobacteria</taxon>
        <taxon>Pseudomonadales</taxon>
        <taxon>Marinobacteraceae</taxon>
        <taxon>Marinobacter</taxon>
    </lineage>
</organism>
<evidence type="ECO:0000313" key="2">
    <source>
        <dbReference type="Proteomes" id="UP001223547"/>
    </source>
</evidence>
<dbReference type="EMBL" id="JASSQD010000001">
    <property type="protein sequence ID" value="MDK9558263.1"/>
    <property type="molecule type" value="Genomic_DNA"/>
</dbReference>